<dbReference type="EMBL" id="AZGA01000016">
    <property type="protein sequence ID" value="KRM35094.1"/>
    <property type="molecule type" value="Genomic_DNA"/>
</dbReference>
<dbReference type="GO" id="GO:0003677">
    <property type="term" value="F:DNA binding"/>
    <property type="evidence" value="ECO:0007669"/>
    <property type="project" value="UniProtKB-KW"/>
</dbReference>
<dbReference type="SMART" id="SM00422">
    <property type="entry name" value="HTH_MERR"/>
    <property type="match status" value="1"/>
</dbReference>
<name>X0QPE4_9LACO</name>
<dbReference type="PROSITE" id="PS00552">
    <property type="entry name" value="HTH_MERR_1"/>
    <property type="match status" value="1"/>
</dbReference>
<dbReference type="CDD" id="cd01109">
    <property type="entry name" value="HTH_YyaN"/>
    <property type="match status" value="1"/>
</dbReference>
<feature type="domain" description="HTH merR-type" evidence="2">
    <location>
        <begin position="6"/>
        <end position="74"/>
    </location>
</feature>
<dbReference type="OrthoDB" id="9811174at2"/>
<evidence type="ECO:0000259" key="2">
    <source>
        <dbReference type="PROSITE" id="PS50937"/>
    </source>
</evidence>
<dbReference type="InterPro" id="IPR000551">
    <property type="entry name" value="MerR-type_HTH_dom"/>
</dbReference>
<proteinExistence type="predicted"/>
<evidence type="ECO:0000313" key="4">
    <source>
        <dbReference type="Proteomes" id="UP000051236"/>
    </source>
</evidence>
<keyword evidence="4" id="KW-1185">Reference proteome</keyword>
<dbReference type="AlphaFoldDB" id="X0QPE4"/>
<evidence type="ECO:0000256" key="1">
    <source>
        <dbReference type="ARBA" id="ARBA00023125"/>
    </source>
</evidence>
<dbReference type="RefSeq" id="WP_035453577.1">
    <property type="nucleotide sequence ID" value="NZ_AZGA01000016.1"/>
</dbReference>
<organism evidence="3 4">
    <name type="scientific">Agrilactobacillus composti DSM 18527 = JCM 14202</name>
    <dbReference type="NCBI Taxonomy" id="1423734"/>
    <lineage>
        <taxon>Bacteria</taxon>
        <taxon>Bacillati</taxon>
        <taxon>Bacillota</taxon>
        <taxon>Bacilli</taxon>
        <taxon>Lactobacillales</taxon>
        <taxon>Lactobacillaceae</taxon>
        <taxon>Agrilactobacillus</taxon>
    </lineage>
</organism>
<dbReference type="InterPro" id="IPR009061">
    <property type="entry name" value="DNA-bd_dom_put_sf"/>
</dbReference>
<evidence type="ECO:0000313" key="3">
    <source>
        <dbReference type="EMBL" id="KRM35094.1"/>
    </source>
</evidence>
<accession>X0QPE4</accession>
<sequence length="139" mass="16033">MTRVKKYKISEFSRLVGLSTFTLRYYENEGIIKPHRDHNGMRYYTTADIKWIGFVLHLKGTGMKITALKEYVALRAAGDATIPARRALLAQAQKDCEAEIAERQANLQVLNHKIDWYDGKLDASIAETESFETYLKRFE</sequence>
<dbReference type="Pfam" id="PF13411">
    <property type="entry name" value="MerR_1"/>
    <property type="match status" value="1"/>
</dbReference>
<dbReference type="InterPro" id="IPR047057">
    <property type="entry name" value="MerR_fam"/>
</dbReference>
<gene>
    <name evidence="3" type="ORF">FC83_GL001220</name>
</gene>
<comment type="caution">
    <text evidence="3">The sequence shown here is derived from an EMBL/GenBank/DDBJ whole genome shotgun (WGS) entry which is preliminary data.</text>
</comment>
<protein>
    <submittedName>
        <fullName evidence="3">MerR regulatory family protein</fullName>
    </submittedName>
</protein>
<keyword evidence="1" id="KW-0238">DNA-binding</keyword>
<dbReference type="Proteomes" id="UP000051236">
    <property type="component" value="Unassembled WGS sequence"/>
</dbReference>
<dbReference type="PROSITE" id="PS50937">
    <property type="entry name" value="HTH_MERR_2"/>
    <property type="match status" value="1"/>
</dbReference>
<dbReference type="STRING" id="1423734.FC83_GL001220"/>
<dbReference type="GO" id="GO:0003700">
    <property type="term" value="F:DNA-binding transcription factor activity"/>
    <property type="evidence" value="ECO:0007669"/>
    <property type="project" value="InterPro"/>
</dbReference>
<dbReference type="PANTHER" id="PTHR30204">
    <property type="entry name" value="REDOX-CYCLING DRUG-SENSING TRANSCRIPTIONAL ACTIVATOR SOXR"/>
    <property type="match status" value="1"/>
</dbReference>
<dbReference type="SUPFAM" id="SSF46955">
    <property type="entry name" value="Putative DNA-binding domain"/>
    <property type="match status" value="1"/>
</dbReference>
<dbReference type="PANTHER" id="PTHR30204:SF98">
    <property type="entry name" value="HTH-TYPE TRANSCRIPTIONAL REGULATOR ADHR"/>
    <property type="match status" value="1"/>
</dbReference>
<reference evidence="3 4" key="1">
    <citation type="journal article" date="2015" name="Genome Announc.">
        <title>Expanding the biotechnology potential of lactobacilli through comparative genomics of 213 strains and associated genera.</title>
        <authorList>
            <person name="Sun Z."/>
            <person name="Harris H.M."/>
            <person name="McCann A."/>
            <person name="Guo C."/>
            <person name="Argimon S."/>
            <person name="Zhang W."/>
            <person name="Yang X."/>
            <person name="Jeffery I.B."/>
            <person name="Cooney J.C."/>
            <person name="Kagawa T.F."/>
            <person name="Liu W."/>
            <person name="Song Y."/>
            <person name="Salvetti E."/>
            <person name="Wrobel A."/>
            <person name="Rasinkangas P."/>
            <person name="Parkhill J."/>
            <person name="Rea M.C."/>
            <person name="O'Sullivan O."/>
            <person name="Ritari J."/>
            <person name="Douillard F.P."/>
            <person name="Paul Ross R."/>
            <person name="Yang R."/>
            <person name="Briner A.E."/>
            <person name="Felis G.E."/>
            <person name="de Vos W.M."/>
            <person name="Barrangou R."/>
            <person name="Klaenhammer T.R."/>
            <person name="Caufield P.W."/>
            <person name="Cui Y."/>
            <person name="Zhang H."/>
            <person name="O'Toole P.W."/>
        </authorList>
    </citation>
    <scope>NUCLEOTIDE SEQUENCE [LARGE SCALE GENOMIC DNA]</scope>
    <source>
        <strain evidence="3 4">DSM 18527</strain>
    </source>
</reference>
<dbReference type="PATRIC" id="fig|1423734.3.peg.1233"/>
<dbReference type="Gene3D" id="1.10.1660.10">
    <property type="match status" value="1"/>
</dbReference>
<dbReference type="eggNOG" id="COG0789">
    <property type="taxonomic scope" value="Bacteria"/>
</dbReference>